<protein>
    <submittedName>
        <fullName evidence="1">Uncharacterized protein</fullName>
    </submittedName>
</protein>
<reference evidence="1 2" key="1">
    <citation type="submission" date="2020-03" db="EMBL/GenBank/DDBJ databases">
        <title>Draft genome sequence of environmentally isolated violet-colored cultures.</title>
        <authorList>
            <person name="Wilson H.S."/>
        </authorList>
    </citation>
    <scope>NUCLEOTIDE SEQUENCE [LARGE SCALE GENOMIC DNA]</scope>
    <source>
        <strain evidence="1 2">HSC-16F04</strain>
    </source>
</reference>
<accession>A0ABX0L7P2</accession>
<name>A0ABX0L7P2_9NEIS</name>
<comment type="caution">
    <text evidence="1">The sequence shown here is derived from an EMBL/GenBank/DDBJ whole genome shotgun (WGS) entry which is preliminary data.</text>
</comment>
<dbReference type="Proteomes" id="UP000712570">
    <property type="component" value="Unassembled WGS sequence"/>
</dbReference>
<gene>
    <name evidence="1" type="ORF">HA050_21295</name>
</gene>
<evidence type="ECO:0000313" key="2">
    <source>
        <dbReference type="Proteomes" id="UP000712570"/>
    </source>
</evidence>
<dbReference type="EMBL" id="JAAOLX010000020">
    <property type="protein sequence ID" value="NHQ88638.1"/>
    <property type="molecule type" value="Genomic_DNA"/>
</dbReference>
<sequence>MRIIVNVSIIEDSTAGNFQKTFNTQEVEITHENDTMMQSVDELTSKGSHPSKIIWFQSNADSLKNITNIKITQNNGNVLINGTLNFYYGRPKNIDDGVVFYVLE</sequence>
<proteinExistence type="predicted"/>
<keyword evidence="2" id="KW-1185">Reference proteome</keyword>
<dbReference type="RefSeq" id="WP_166830468.1">
    <property type="nucleotide sequence ID" value="NZ_JAAOLX010000020.1"/>
</dbReference>
<evidence type="ECO:0000313" key="1">
    <source>
        <dbReference type="EMBL" id="NHQ88638.1"/>
    </source>
</evidence>
<organism evidence="1 2">
    <name type="scientific">Iodobacter violaceini</name>
    <dbReference type="NCBI Taxonomy" id="3044271"/>
    <lineage>
        <taxon>Bacteria</taxon>
        <taxon>Pseudomonadati</taxon>
        <taxon>Pseudomonadota</taxon>
        <taxon>Betaproteobacteria</taxon>
        <taxon>Neisseriales</taxon>
        <taxon>Chitinibacteraceae</taxon>
        <taxon>Iodobacter</taxon>
    </lineage>
</organism>